<comment type="caution">
    <text evidence="4">The sequence shown here is derived from an EMBL/GenBank/DDBJ whole genome shotgun (WGS) entry which is preliminary data.</text>
</comment>
<dbReference type="GO" id="GO:0000270">
    <property type="term" value="P:peptidoglycan metabolic process"/>
    <property type="evidence" value="ECO:0007669"/>
    <property type="project" value="TreeGrafter"/>
</dbReference>
<evidence type="ECO:0000313" key="4">
    <source>
        <dbReference type="EMBL" id="RBL93548.1"/>
    </source>
</evidence>
<dbReference type="GO" id="GO:0006508">
    <property type="term" value="P:proteolysis"/>
    <property type="evidence" value="ECO:0007669"/>
    <property type="project" value="InterPro"/>
</dbReference>
<dbReference type="GO" id="GO:0004185">
    <property type="term" value="F:serine-type carboxypeptidase activity"/>
    <property type="evidence" value="ECO:0007669"/>
    <property type="project" value="InterPro"/>
</dbReference>
<feature type="chain" id="PRO_5016933370" evidence="3">
    <location>
        <begin position="19"/>
        <end position="429"/>
    </location>
</feature>
<reference evidence="4 5" key="1">
    <citation type="submission" date="2018-05" db="EMBL/GenBank/DDBJ databases">
        <title>Chitinophaga sp. K3CV102501T nov., isolated from isolated from a monsoon evergreen broad-leaved forest soil.</title>
        <authorList>
            <person name="Lv Y."/>
        </authorList>
    </citation>
    <scope>NUCLEOTIDE SEQUENCE [LARGE SCALE GENOMIC DNA]</scope>
    <source>
        <strain evidence="4 5">GDMCC 1.1325</strain>
    </source>
</reference>
<evidence type="ECO:0000313" key="5">
    <source>
        <dbReference type="Proteomes" id="UP000253410"/>
    </source>
</evidence>
<dbReference type="OrthoDB" id="9802627at2"/>
<keyword evidence="3" id="KW-0732">Signal</keyword>
<dbReference type="InterPro" id="IPR012338">
    <property type="entry name" value="Beta-lactam/transpept-like"/>
</dbReference>
<dbReference type="PANTHER" id="PTHR30023">
    <property type="entry name" value="D-ALANYL-D-ALANINE CARBOXYPEPTIDASE"/>
    <property type="match status" value="1"/>
</dbReference>
<organism evidence="4 5">
    <name type="scientific">Chitinophaga flava</name>
    <dbReference type="NCBI Taxonomy" id="2259036"/>
    <lineage>
        <taxon>Bacteria</taxon>
        <taxon>Pseudomonadati</taxon>
        <taxon>Bacteroidota</taxon>
        <taxon>Chitinophagia</taxon>
        <taxon>Chitinophagales</taxon>
        <taxon>Chitinophagaceae</taxon>
        <taxon>Chitinophaga</taxon>
    </lineage>
</organism>
<evidence type="ECO:0000256" key="3">
    <source>
        <dbReference type="SAM" id="SignalP"/>
    </source>
</evidence>
<keyword evidence="4" id="KW-0645">Protease</keyword>
<accession>A0A365Y5D6</accession>
<comment type="similarity">
    <text evidence="1">Belongs to the peptidase S13 family.</text>
</comment>
<proteinExistence type="inferred from homology"/>
<dbReference type="RefSeq" id="WP_113616146.1">
    <property type="nucleotide sequence ID" value="NZ_QFFJ01000001.1"/>
</dbReference>
<keyword evidence="5" id="KW-1185">Reference proteome</keyword>
<gene>
    <name evidence="4" type="ORF">DF182_13640</name>
</gene>
<protein>
    <submittedName>
        <fullName evidence="4">D-alanyl-D-alanine carboxypeptidase/D-alanyl-D-alanine-endopeptidase</fullName>
    </submittedName>
</protein>
<evidence type="ECO:0000256" key="2">
    <source>
        <dbReference type="ARBA" id="ARBA00022801"/>
    </source>
</evidence>
<dbReference type="AlphaFoldDB" id="A0A365Y5D6"/>
<dbReference type="PRINTS" id="PR00922">
    <property type="entry name" value="DADACBPTASE3"/>
</dbReference>
<dbReference type="EMBL" id="QFFJ01000001">
    <property type="protein sequence ID" value="RBL93548.1"/>
    <property type="molecule type" value="Genomic_DNA"/>
</dbReference>
<name>A0A365Y5D6_9BACT</name>
<dbReference type="Proteomes" id="UP000253410">
    <property type="component" value="Unassembled WGS sequence"/>
</dbReference>
<feature type="signal peptide" evidence="3">
    <location>
        <begin position="1"/>
        <end position="18"/>
    </location>
</feature>
<keyword evidence="4" id="KW-0121">Carboxypeptidase</keyword>
<dbReference type="PANTHER" id="PTHR30023:SF0">
    <property type="entry name" value="PENICILLIN-SENSITIVE CARBOXYPEPTIDASE A"/>
    <property type="match status" value="1"/>
</dbReference>
<keyword evidence="2" id="KW-0378">Hydrolase</keyword>
<dbReference type="InterPro" id="IPR000667">
    <property type="entry name" value="Peptidase_S13"/>
</dbReference>
<sequence>MRFLLLLSAIGLSLQVSAQTAAISKWANHSLLHEKPLEQAHVGISIYEPATQKYWYQYQDDKFFTPASNTKIFSLFTGMKLLGDSLPAVRYYENDTAIYVKGVADPSFLHPDYTFQPLLQLLQQTRKSIYLVPAVNLNKRYGPGWSWSDYADDYQPELTEWPMYGNVVRLYHHGDTSHMIPALYDLEATADRTISKVSTDRDERNNLFFLKYNPDYKEASLTEVPFITGAEQQLRERLQDTLHKRIGLAVNTGKVAFKLLKSIPADSLFRPMMHRSDNFFAEQTLMMASAAMWDTISSKKMINWLLEGDLKALPHPPQWVDGSGLSRYNLFTPRDFVSVLTMLYQQYPQERLWEIFPTGGKGTLRNYYQQQFVHAKTGTLSGVVALSGYLVTKKNKTLVFSVLVNNHQDTATNVRRAVERFLTMVWKDY</sequence>
<evidence type="ECO:0000256" key="1">
    <source>
        <dbReference type="ARBA" id="ARBA00006096"/>
    </source>
</evidence>
<dbReference type="Gene3D" id="3.40.710.10">
    <property type="entry name" value="DD-peptidase/beta-lactamase superfamily"/>
    <property type="match status" value="2"/>
</dbReference>
<dbReference type="Pfam" id="PF02113">
    <property type="entry name" value="Peptidase_S13"/>
    <property type="match status" value="2"/>
</dbReference>
<dbReference type="SUPFAM" id="SSF56601">
    <property type="entry name" value="beta-lactamase/transpeptidase-like"/>
    <property type="match status" value="1"/>
</dbReference>